<dbReference type="PROSITE" id="PS51257">
    <property type="entry name" value="PROKAR_LIPOPROTEIN"/>
    <property type="match status" value="1"/>
</dbReference>
<evidence type="ECO:0000313" key="2">
    <source>
        <dbReference type="Proteomes" id="UP001500067"/>
    </source>
</evidence>
<evidence type="ECO:0008006" key="3">
    <source>
        <dbReference type="Google" id="ProtNLM"/>
    </source>
</evidence>
<gene>
    <name evidence="1" type="ORF">GCM10023093_07600</name>
</gene>
<sequence length="248" mass="27011">MKRYWLALLVPALLLGCRKNKNGGDNNGTDDFAYTMKYDSVSSTQNGIDYNFSFYIKVTKGDIADNALRCTVEGLPSSVTVTPASLTVTHLLGGVFTLKLGSLPAGDHPFQLKVDSKKFGVQTYNAVLRIVAAPDYAPILAGTYDSCYNYCEGDLSGRYISVVSAVTDTPYLLRLTNLHQMGSGVVVRAWVSNKVTIPVQTADGKTIWGRGTYSHDARPGHESHYMMSIDDTIVSGLDTLTCTVHVEH</sequence>
<dbReference type="RefSeq" id="WP_345078779.1">
    <property type="nucleotide sequence ID" value="NZ_BAABFA010000006.1"/>
</dbReference>
<comment type="caution">
    <text evidence="1">The sequence shown here is derived from an EMBL/GenBank/DDBJ whole genome shotgun (WGS) entry which is preliminary data.</text>
</comment>
<organism evidence="1 2">
    <name type="scientific">Nemorincola caseinilytica</name>
    <dbReference type="NCBI Taxonomy" id="2054315"/>
    <lineage>
        <taxon>Bacteria</taxon>
        <taxon>Pseudomonadati</taxon>
        <taxon>Bacteroidota</taxon>
        <taxon>Chitinophagia</taxon>
        <taxon>Chitinophagales</taxon>
        <taxon>Chitinophagaceae</taxon>
        <taxon>Nemorincola</taxon>
    </lineage>
</organism>
<accession>A0ABP8N614</accession>
<proteinExistence type="predicted"/>
<keyword evidence="2" id="KW-1185">Reference proteome</keyword>
<protein>
    <recommendedName>
        <fullName evidence="3">Lipoprotein</fullName>
    </recommendedName>
</protein>
<name>A0ABP8N614_9BACT</name>
<evidence type="ECO:0000313" key="1">
    <source>
        <dbReference type="EMBL" id="GAA4461952.1"/>
    </source>
</evidence>
<dbReference type="EMBL" id="BAABFA010000006">
    <property type="protein sequence ID" value="GAA4461952.1"/>
    <property type="molecule type" value="Genomic_DNA"/>
</dbReference>
<dbReference type="Proteomes" id="UP001500067">
    <property type="component" value="Unassembled WGS sequence"/>
</dbReference>
<reference evidence="2" key="1">
    <citation type="journal article" date="2019" name="Int. J. Syst. Evol. Microbiol.">
        <title>The Global Catalogue of Microorganisms (GCM) 10K type strain sequencing project: providing services to taxonomists for standard genome sequencing and annotation.</title>
        <authorList>
            <consortium name="The Broad Institute Genomics Platform"/>
            <consortium name="The Broad Institute Genome Sequencing Center for Infectious Disease"/>
            <person name="Wu L."/>
            <person name="Ma J."/>
        </authorList>
    </citation>
    <scope>NUCLEOTIDE SEQUENCE [LARGE SCALE GENOMIC DNA]</scope>
    <source>
        <strain evidence="2">JCM 32105</strain>
    </source>
</reference>